<dbReference type="EMBL" id="AAPJ01000003">
    <property type="protein sequence ID" value="EAS49985.1"/>
    <property type="molecule type" value="Genomic_DNA"/>
</dbReference>
<comment type="caution">
    <text evidence="1">The sequence shown here is derived from an EMBL/GenBank/DDBJ whole genome shotgun (WGS) entry which is preliminary data.</text>
</comment>
<organism evidence="1 2">
    <name type="scientific">Aurantimonas manganoxydans (strain ATCC BAA-1229 / DSM 21871 / SI85-9A1)</name>
    <dbReference type="NCBI Taxonomy" id="287752"/>
    <lineage>
        <taxon>Bacteria</taxon>
        <taxon>Pseudomonadati</taxon>
        <taxon>Pseudomonadota</taxon>
        <taxon>Alphaproteobacteria</taxon>
        <taxon>Hyphomicrobiales</taxon>
        <taxon>Aurantimonadaceae</taxon>
        <taxon>Aurantimonas</taxon>
    </lineage>
</organism>
<evidence type="ECO:0000313" key="2">
    <source>
        <dbReference type="Proteomes" id="UP000000321"/>
    </source>
</evidence>
<sequence>MSRASPPAACRATAIPPDDEFDEVTGALVYKVTGKSASTPVNAMSLRIATPRVFEWSNQAASQLAAMFVADDPEKELATRVTQLVVGYDALRQEDLLSRRLRVTCRPLALPRQIDLESEA</sequence>
<name>Q1YIY2_AURMS</name>
<reference evidence="1 2" key="1">
    <citation type="journal article" date="2008" name="Appl. Environ. Microbiol.">
        <title>Genomic insights into Mn(II) oxidation by the marine alphaproteobacterium Aurantimonas sp. strain SI85-9A1.</title>
        <authorList>
            <person name="Dick G.J."/>
            <person name="Podell S."/>
            <person name="Johnson H.A."/>
            <person name="Rivera-Espinoza Y."/>
            <person name="Bernier-Latmani R."/>
            <person name="McCarthy J.K."/>
            <person name="Torpey J.W."/>
            <person name="Clement B.G."/>
            <person name="Gaasterland T."/>
            <person name="Tebo B.M."/>
        </authorList>
    </citation>
    <scope>NUCLEOTIDE SEQUENCE [LARGE SCALE GENOMIC DNA]</scope>
    <source>
        <strain evidence="1 2">SI85-9A1</strain>
    </source>
</reference>
<protein>
    <submittedName>
        <fullName evidence="1">Uncharacterized protein</fullName>
    </submittedName>
</protein>
<evidence type="ECO:0000313" key="1">
    <source>
        <dbReference type="EMBL" id="EAS49985.1"/>
    </source>
</evidence>
<dbReference type="AlphaFoldDB" id="Q1YIY2"/>
<dbReference type="HOGENOM" id="CLU_2047029_0_0_5"/>
<accession>Q1YIY2</accession>
<keyword evidence="2" id="KW-1185">Reference proteome</keyword>
<dbReference type="Proteomes" id="UP000000321">
    <property type="component" value="Unassembled WGS sequence"/>
</dbReference>
<gene>
    <name evidence="1" type="ORF">SI859A1_01338</name>
</gene>
<proteinExistence type="predicted"/>
<dbReference type="BioCyc" id="AURANTIMONAS:SI859A1_01338-MONOMER"/>